<keyword evidence="8" id="KW-1185">Reference proteome</keyword>
<dbReference type="GO" id="GO:0016787">
    <property type="term" value="F:hydrolase activity"/>
    <property type="evidence" value="ECO:0007669"/>
    <property type="project" value="UniProtKB-KW"/>
</dbReference>
<evidence type="ECO:0000313" key="7">
    <source>
        <dbReference type="EMBL" id="MDL5157386.1"/>
    </source>
</evidence>
<comment type="similarity">
    <text evidence="2">Belongs to the metallo-dependent hydrolases superfamily. Adenosine and AMP deaminases family.</text>
</comment>
<evidence type="ECO:0000259" key="6">
    <source>
        <dbReference type="Pfam" id="PF00962"/>
    </source>
</evidence>
<dbReference type="Pfam" id="PF00962">
    <property type="entry name" value="A_deaminase"/>
    <property type="match status" value="1"/>
</dbReference>
<evidence type="ECO:0000256" key="4">
    <source>
        <dbReference type="ARBA" id="ARBA00022801"/>
    </source>
</evidence>
<sequence>MTADLRALPKAHLHVHLMGSIRPSTYVELGGMREFPARYDTWPGFVAAYRATKEVLRRPDDLHRLVVELVEDSAADGAVWTEVSISPSGRHRALTGSDEATMEIVCDAVTTAGSAAGIVVGIDRERDAADPDRMALLAAAWADRGVVALGIAGDETEPIAPFARAAAIARDAGLLVVPHAGELCGPESIREDLRVLRPDRLMHGVRAVEDPTLVRELADRGIALDVAVSSNVALGVAPSVADHPLPALVRAGVPCSVNADDTLLFSTTLAREYEIARDLGLSDDELAGIAHASIAGAAAPAAVRDAARAGVRVWRAAAAHGPSRLV</sequence>
<dbReference type="SUPFAM" id="SSF51556">
    <property type="entry name" value="Metallo-dependent hydrolases"/>
    <property type="match status" value="1"/>
</dbReference>
<keyword evidence="4 7" id="KW-0378">Hydrolase</keyword>
<evidence type="ECO:0000313" key="8">
    <source>
        <dbReference type="Proteomes" id="UP001231924"/>
    </source>
</evidence>
<feature type="domain" description="Adenosine deaminase" evidence="6">
    <location>
        <begin position="9"/>
        <end position="308"/>
    </location>
</feature>
<reference evidence="7 8" key="1">
    <citation type="submission" date="2023-06" db="EMBL/GenBank/DDBJ databases">
        <title>Actinomycetospora Odt1-22.</title>
        <authorList>
            <person name="Supong K."/>
        </authorList>
    </citation>
    <scope>NUCLEOTIDE SEQUENCE [LARGE SCALE GENOMIC DNA]</scope>
    <source>
        <strain evidence="7 8">Odt1-22</strain>
    </source>
</reference>
<dbReference type="InterPro" id="IPR001365">
    <property type="entry name" value="A_deaminase_dom"/>
</dbReference>
<dbReference type="RefSeq" id="WP_286053814.1">
    <property type="nucleotide sequence ID" value="NZ_JASVWF010000003.1"/>
</dbReference>
<protein>
    <submittedName>
        <fullName evidence="7">Adenosine deaminase</fullName>
        <ecNumber evidence="7">3.5.4.4</ecNumber>
    </submittedName>
</protein>
<dbReference type="Proteomes" id="UP001231924">
    <property type="component" value="Unassembled WGS sequence"/>
</dbReference>
<gene>
    <name evidence="7" type="primary">add</name>
    <name evidence="7" type="ORF">QRT03_15575</name>
</gene>
<dbReference type="EMBL" id="JASVWF010000003">
    <property type="protein sequence ID" value="MDL5157386.1"/>
    <property type="molecule type" value="Genomic_DNA"/>
</dbReference>
<accession>A0ABT7M9P2</accession>
<organism evidence="7 8">
    <name type="scientific">Actinomycetospora termitidis</name>
    <dbReference type="NCBI Taxonomy" id="3053470"/>
    <lineage>
        <taxon>Bacteria</taxon>
        <taxon>Bacillati</taxon>
        <taxon>Actinomycetota</taxon>
        <taxon>Actinomycetes</taxon>
        <taxon>Pseudonocardiales</taxon>
        <taxon>Pseudonocardiaceae</taxon>
        <taxon>Actinomycetospora</taxon>
    </lineage>
</organism>
<dbReference type="PANTHER" id="PTHR43114:SF6">
    <property type="entry name" value="ADENINE DEAMINASE"/>
    <property type="match status" value="1"/>
</dbReference>
<dbReference type="InterPro" id="IPR006330">
    <property type="entry name" value="Ado/ade_deaminase"/>
</dbReference>
<evidence type="ECO:0000256" key="2">
    <source>
        <dbReference type="ARBA" id="ARBA00006676"/>
    </source>
</evidence>
<evidence type="ECO:0000256" key="3">
    <source>
        <dbReference type="ARBA" id="ARBA00022723"/>
    </source>
</evidence>
<dbReference type="EC" id="3.5.4.4" evidence="7"/>
<comment type="cofactor">
    <cofactor evidence="1">
        <name>Zn(2+)</name>
        <dbReference type="ChEBI" id="CHEBI:29105"/>
    </cofactor>
</comment>
<dbReference type="Gene3D" id="3.20.20.140">
    <property type="entry name" value="Metal-dependent hydrolases"/>
    <property type="match status" value="1"/>
</dbReference>
<proteinExistence type="inferred from homology"/>
<dbReference type="InterPro" id="IPR032466">
    <property type="entry name" value="Metal_Hydrolase"/>
</dbReference>
<keyword evidence="3" id="KW-0479">Metal-binding</keyword>
<name>A0ABT7M9P2_9PSEU</name>
<dbReference type="PANTHER" id="PTHR43114">
    <property type="entry name" value="ADENINE DEAMINASE"/>
    <property type="match status" value="1"/>
</dbReference>
<evidence type="ECO:0000256" key="1">
    <source>
        <dbReference type="ARBA" id="ARBA00001947"/>
    </source>
</evidence>
<comment type="caution">
    <text evidence="7">The sequence shown here is derived from an EMBL/GenBank/DDBJ whole genome shotgun (WGS) entry which is preliminary data.</text>
</comment>
<dbReference type="NCBIfam" id="TIGR01430">
    <property type="entry name" value="aden_deam"/>
    <property type="match status" value="1"/>
</dbReference>
<evidence type="ECO:0000256" key="5">
    <source>
        <dbReference type="ARBA" id="ARBA00022833"/>
    </source>
</evidence>
<keyword evidence="5" id="KW-0862">Zinc</keyword>